<dbReference type="Gene3D" id="3.90.180.10">
    <property type="entry name" value="Medium-chain alcohol dehydrogenases, catalytic domain"/>
    <property type="match status" value="1"/>
</dbReference>
<dbReference type="EMBL" id="CP094669">
    <property type="protein sequence ID" value="UOG73414.1"/>
    <property type="molecule type" value="Genomic_DNA"/>
</dbReference>
<dbReference type="SMART" id="SM00829">
    <property type="entry name" value="PKS_ER"/>
    <property type="match status" value="1"/>
</dbReference>
<dbReference type="InterPro" id="IPR013154">
    <property type="entry name" value="ADH-like_N"/>
</dbReference>
<keyword evidence="4" id="KW-1185">Reference proteome</keyword>
<dbReference type="Pfam" id="PF08240">
    <property type="entry name" value="ADH_N"/>
    <property type="match status" value="1"/>
</dbReference>
<dbReference type="SUPFAM" id="SSF50129">
    <property type="entry name" value="GroES-like"/>
    <property type="match status" value="1"/>
</dbReference>
<sequence>MATTGIKLEQQTIADQPHEVARATATAGTMQAVRQYEFGGPEVLRYEVAPRPKLKPGEVLVRVHAIGLNPPDWYLRDGYKKLPPTWQPSVSFPLILGTDVSGVVAAIAPDVTGFAVGEEVFGMIRFPSVGESQGYAEYVAAPATDLAHKPAGLDHVQAAGAPMSGLTAWQYLIELGHTAPNPFQAEPHRPVPLQGQRVLVNGAAGGVGHLAVQLAKWQGAHVIAVASSKHEALLRELGADEFLDYTQAPAEEIVQDVDLVLDTLSGPTTDRFLRTLRRGGALFPVFLGFTATEQAAQQGIAVSMTQVRSHGAQLAELGRLLAAGTVRVVIDSTFPLAEARQAHERAARGHLQGKIVLTVA</sequence>
<dbReference type="Proteomes" id="UP000831113">
    <property type="component" value="Chromosome"/>
</dbReference>
<dbReference type="PANTHER" id="PTHR11695">
    <property type="entry name" value="ALCOHOL DEHYDROGENASE RELATED"/>
    <property type="match status" value="1"/>
</dbReference>
<keyword evidence="1" id="KW-0560">Oxidoreductase</keyword>
<accession>A0ABY4CT36</accession>
<dbReference type="SUPFAM" id="SSF51735">
    <property type="entry name" value="NAD(P)-binding Rossmann-fold domains"/>
    <property type="match status" value="1"/>
</dbReference>
<dbReference type="RefSeq" id="WP_243795826.1">
    <property type="nucleotide sequence ID" value="NZ_CP094669.1"/>
</dbReference>
<dbReference type="Pfam" id="PF13602">
    <property type="entry name" value="ADH_zinc_N_2"/>
    <property type="match status" value="1"/>
</dbReference>
<dbReference type="PROSITE" id="PS01162">
    <property type="entry name" value="QOR_ZETA_CRYSTAL"/>
    <property type="match status" value="1"/>
</dbReference>
<evidence type="ECO:0000313" key="4">
    <source>
        <dbReference type="Proteomes" id="UP000831113"/>
    </source>
</evidence>
<dbReference type="InterPro" id="IPR011032">
    <property type="entry name" value="GroES-like_sf"/>
</dbReference>
<dbReference type="Gene3D" id="3.40.50.720">
    <property type="entry name" value="NAD(P)-binding Rossmann-like Domain"/>
    <property type="match status" value="1"/>
</dbReference>
<dbReference type="InterPro" id="IPR020843">
    <property type="entry name" value="ER"/>
</dbReference>
<dbReference type="InterPro" id="IPR002364">
    <property type="entry name" value="Quin_OxRdtase/zeta-crystal_CS"/>
</dbReference>
<organism evidence="3 4">
    <name type="scientific">Hymenobacter tibetensis</name>
    <dbReference type="NCBI Taxonomy" id="497967"/>
    <lineage>
        <taxon>Bacteria</taxon>
        <taxon>Pseudomonadati</taxon>
        <taxon>Bacteroidota</taxon>
        <taxon>Cytophagia</taxon>
        <taxon>Cytophagales</taxon>
        <taxon>Hymenobacteraceae</taxon>
        <taxon>Hymenobacter</taxon>
    </lineage>
</organism>
<proteinExistence type="predicted"/>
<feature type="domain" description="Enoyl reductase (ER)" evidence="2">
    <location>
        <begin position="39"/>
        <end position="357"/>
    </location>
</feature>
<evidence type="ECO:0000256" key="1">
    <source>
        <dbReference type="ARBA" id="ARBA00023002"/>
    </source>
</evidence>
<dbReference type="PANTHER" id="PTHR11695:SF294">
    <property type="entry name" value="RETICULON-4-INTERACTING PROTEIN 1, MITOCHONDRIAL"/>
    <property type="match status" value="1"/>
</dbReference>
<dbReference type="InterPro" id="IPR050700">
    <property type="entry name" value="YIM1/Zinc_Alcohol_DH_Fams"/>
</dbReference>
<name>A0ABY4CT36_9BACT</name>
<evidence type="ECO:0000313" key="3">
    <source>
        <dbReference type="EMBL" id="UOG73414.1"/>
    </source>
</evidence>
<protein>
    <submittedName>
        <fullName evidence="3">NADP-dependent oxidoreductase</fullName>
    </submittedName>
</protein>
<reference evidence="3 4" key="1">
    <citation type="submission" date="2022-03" db="EMBL/GenBank/DDBJ databases">
        <title>Hymenobactersp. isolated from the air.</title>
        <authorList>
            <person name="Won M."/>
            <person name="Kwon S.-W."/>
        </authorList>
    </citation>
    <scope>NUCLEOTIDE SEQUENCE [LARGE SCALE GENOMIC DNA]</scope>
    <source>
        <strain evidence="3 4">KACC 21982</strain>
    </source>
</reference>
<dbReference type="CDD" id="cd05289">
    <property type="entry name" value="MDR_like_2"/>
    <property type="match status" value="1"/>
</dbReference>
<gene>
    <name evidence="3" type="ORF">MTX78_14910</name>
</gene>
<dbReference type="InterPro" id="IPR036291">
    <property type="entry name" value="NAD(P)-bd_dom_sf"/>
</dbReference>
<evidence type="ECO:0000259" key="2">
    <source>
        <dbReference type="SMART" id="SM00829"/>
    </source>
</evidence>